<dbReference type="RefSeq" id="XP_067066204.1">
    <property type="nucleotide sequence ID" value="XM_067210006.1"/>
</dbReference>
<accession>A0A836I153</accession>
<reference evidence="3" key="2">
    <citation type="journal article" date="2021" name="Sci. Data">
        <title>Chromosome-scale genome sequencing, assembly and annotation of six genomes from subfamily Leishmaniinae.</title>
        <authorList>
            <person name="Almutairi H."/>
            <person name="Urbaniak M.D."/>
            <person name="Bates M.D."/>
            <person name="Jariyapan N."/>
            <person name="Kwakye-Nuako G."/>
            <person name="Thomaz Soccol V."/>
            <person name="Al-Salem W.S."/>
            <person name="Dillon R.J."/>
            <person name="Bates P.A."/>
            <person name="Gatherer D."/>
        </authorList>
    </citation>
    <scope>NUCLEOTIDE SEQUENCE [LARGE SCALE GENOMIC DNA]</scope>
</reference>
<proteinExistence type="predicted"/>
<dbReference type="EMBL" id="JAFHLR010000002">
    <property type="protein sequence ID" value="KAG5488156.1"/>
    <property type="molecule type" value="Genomic_DNA"/>
</dbReference>
<comment type="caution">
    <text evidence="2">The sequence shown here is derived from an EMBL/GenBank/DDBJ whole genome shotgun (WGS) entry which is preliminary data.</text>
</comment>
<evidence type="ECO:0000256" key="1">
    <source>
        <dbReference type="SAM" id="MobiDB-lite"/>
    </source>
</evidence>
<feature type="compositionally biased region" description="Polar residues" evidence="1">
    <location>
        <begin position="99"/>
        <end position="112"/>
    </location>
</feature>
<name>A0A836I153_9TRYP</name>
<dbReference type="GeneID" id="92363940"/>
<dbReference type="KEGG" id="loi:92363940"/>
<dbReference type="AlphaFoldDB" id="A0A836I153"/>
<dbReference type="Proteomes" id="UP000674143">
    <property type="component" value="Unassembled WGS sequence"/>
</dbReference>
<keyword evidence="3" id="KW-1185">Reference proteome</keyword>
<protein>
    <submittedName>
        <fullName evidence="2">Uncharacterized protein</fullName>
    </submittedName>
</protein>
<sequence length="304" mass="32910">MICSFGRGGAWSRRLCRPAQYAMCRGPLLQSIWKMRSLATLSRVARSSSRRTTVGDSGLWGMHVSQSPVRVSMARSAVSSTTPHGEKRTLASQPPPPSETMTTLTSGPSPTNFALDPPFTQVKGEAELAPGPCAYTCRFCRALVFRSDKFAETSRVGRHDSGWPTFLAPSTPSALRVCTVLQKSVVARLSDTPRYRSASDIPDARTTPGRGLGIAVPHNGVAQRGLAVERDLVRRRGSRISLQETQSWREMCLRDENHRADPALVLGACSACGTPLCHITQSAARGTRYISTAACIEAQAEPVK</sequence>
<evidence type="ECO:0000313" key="3">
    <source>
        <dbReference type="Proteomes" id="UP000674143"/>
    </source>
</evidence>
<organism evidence="2 3">
    <name type="scientific">Leishmania orientalis</name>
    <dbReference type="NCBI Taxonomy" id="2249476"/>
    <lineage>
        <taxon>Eukaryota</taxon>
        <taxon>Discoba</taxon>
        <taxon>Euglenozoa</taxon>
        <taxon>Kinetoplastea</taxon>
        <taxon>Metakinetoplastina</taxon>
        <taxon>Trypanosomatida</taxon>
        <taxon>Trypanosomatidae</taxon>
        <taxon>Leishmaniinae</taxon>
        <taxon>Leishmania</taxon>
    </lineage>
</organism>
<gene>
    <name evidence="2" type="ORF">LSCM4_08133</name>
</gene>
<reference evidence="3" key="1">
    <citation type="journal article" date="2021" name="Microbiol. Resour. Announc.">
        <title>LGAAP: Leishmaniinae Genome Assembly and Annotation Pipeline.</title>
        <authorList>
            <person name="Almutairi H."/>
            <person name="Urbaniak M.D."/>
            <person name="Bates M.D."/>
            <person name="Jariyapan N."/>
            <person name="Kwakye-Nuako G."/>
            <person name="Thomaz-Soccol V."/>
            <person name="Al-Salem W.S."/>
            <person name="Dillon R.J."/>
            <person name="Bates P.A."/>
            <person name="Gatherer D."/>
        </authorList>
    </citation>
    <scope>NUCLEOTIDE SEQUENCE [LARGE SCALE GENOMIC DNA]</scope>
</reference>
<feature type="region of interest" description="Disordered" evidence="1">
    <location>
        <begin position="75"/>
        <end position="118"/>
    </location>
</feature>
<evidence type="ECO:0000313" key="2">
    <source>
        <dbReference type="EMBL" id="KAG5488156.1"/>
    </source>
</evidence>